<name>A0A951PJE4_9CYAN</name>
<dbReference type="SUPFAM" id="SSF51064">
    <property type="entry name" value="Head domain of nucleotide exchange factor GrpE"/>
    <property type="match status" value="1"/>
</dbReference>
<evidence type="ECO:0000256" key="1">
    <source>
        <dbReference type="ARBA" id="ARBA00004496"/>
    </source>
</evidence>
<dbReference type="FunFam" id="2.30.22.10:FF:000001">
    <property type="entry name" value="Protein GrpE"/>
    <property type="match status" value="1"/>
</dbReference>
<feature type="coiled-coil region" evidence="13">
    <location>
        <begin position="84"/>
        <end position="118"/>
    </location>
</feature>
<accession>A0A951PJE4</accession>
<dbReference type="PROSITE" id="PS01071">
    <property type="entry name" value="GRPE"/>
    <property type="match status" value="1"/>
</dbReference>
<reference evidence="15" key="2">
    <citation type="journal article" date="2022" name="Microbiol. Resour. Announc.">
        <title>Metagenome Sequencing to Explore Phylogenomics of Terrestrial Cyanobacteria.</title>
        <authorList>
            <person name="Ward R.D."/>
            <person name="Stajich J.E."/>
            <person name="Johansen J.R."/>
            <person name="Huntemann M."/>
            <person name="Clum A."/>
            <person name="Foster B."/>
            <person name="Foster B."/>
            <person name="Roux S."/>
            <person name="Palaniappan K."/>
            <person name="Varghese N."/>
            <person name="Mukherjee S."/>
            <person name="Reddy T.B.K."/>
            <person name="Daum C."/>
            <person name="Copeland A."/>
            <person name="Chen I.A."/>
            <person name="Ivanova N.N."/>
            <person name="Kyrpides N.C."/>
            <person name="Shapiro N."/>
            <person name="Eloe-Fadrosh E.A."/>
            <person name="Pietrasiak N."/>
        </authorList>
    </citation>
    <scope>NUCLEOTIDE SEQUENCE</scope>
    <source>
        <strain evidence="15">CPER-KK1</strain>
    </source>
</reference>
<dbReference type="InterPro" id="IPR013805">
    <property type="entry name" value="GrpE_CC"/>
</dbReference>
<dbReference type="GO" id="GO:0005737">
    <property type="term" value="C:cytoplasm"/>
    <property type="evidence" value="ECO:0007669"/>
    <property type="project" value="UniProtKB-SubCell"/>
</dbReference>
<evidence type="ECO:0000313" key="16">
    <source>
        <dbReference type="Proteomes" id="UP000753908"/>
    </source>
</evidence>
<evidence type="ECO:0000256" key="6">
    <source>
        <dbReference type="ARBA" id="ARBA00023186"/>
    </source>
</evidence>
<keyword evidence="5 10" id="KW-0346">Stress response</keyword>
<dbReference type="GO" id="GO:0051087">
    <property type="term" value="F:protein-folding chaperone binding"/>
    <property type="evidence" value="ECO:0007669"/>
    <property type="project" value="InterPro"/>
</dbReference>
<dbReference type="InterPro" id="IPR000740">
    <property type="entry name" value="GrpE"/>
</dbReference>
<comment type="similarity">
    <text evidence="2 10 12">Belongs to the GrpE family.</text>
</comment>
<evidence type="ECO:0000256" key="14">
    <source>
        <dbReference type="SAM" id="MobiDB-lite"/>
    </source>
</evidence>
<dbReference type="Pfam" id="PF01025">
    <property type="entry name" value="GrpE"/>
    <property type="match status" value="1"/>
</dbReference>
<dbReference type="GO" id="GO:0042803">
    <property type="term" value="F:protein homodimerization activity"/>
    <property type="evidence" value="ECO:0007669"/>
    <property type="project" value="InterPro"/>
</dbReference>
<dbReference type="CDD" id="cd00446">
    <property type="entry name" value="GrpE"/>
    <property type="match status" value="1"/>
</dbReference>
<organism evidence="15 16">
    <name type="scientific">Symplocastrum torsivum CPER-KK1</name>
    <dbReference type="NCBI Taxonomy" id="450513"/>
    <lineage>
        <taxon>Bacteria</taxon>
        <taxon>Bacillati</taxon>
        <taxon>Cyanobacteriota</taxon>
        <taxon>Cyanophyceae</taxon>
        <taxon>Oscillatoriophycideae</taxon>
        <taxon>Oscillatoriales</taxon>
        <taxon>Microcoleaceae</taxon>
        <taxon>Symplocastrum</taxon>
    </lineage>
</organism>
<dbReference type="HAMAP" id="MF_01151">
    <property type="entry name" value="GrpE"/>
    <property type="match status" value="1"/>
</dbReference>
<evidence type="ECO:0000256" key="10">
    <source>
        <dbReference type="HAMAP-Rule" id="MF_01151"/>
    </source>
</evidence>
<comment type="subunit">
    <text evidence="3 10">Homodimer.</text>
</comment>
<dbReference type="Gene3D" id="2.30.22.10">
    <property type="entry name" value="Head domain of nucleotide exchange factor GrpE"/>
    <property type="match status" value="1"/>
</dbReference>
<evidence type="ECO:0000256" key="5">
    <source>
        <dbReference type="ARBA" id="ARBA00023016"/>
    </source>
</evidence>
<dbReference type="InterPro" id="IPR009012">
    <property type="entry name" value="GrpE_head"/>
</dbReference>
<evidence type="ECO:0000256" key="12">
    <source>
        <dbReference type="RuleBase" id="RU004478"/>
    </source>
</evidence>
<evidence type="ECO:0000256" key="13">
    <source>
        <dbReference type="SAM" id="Coils"/>
    </source>
</evidence>
<evidence type="ECO:0000256" key="2">
    <source>
        <dbReference type="ARBA" id="ARBA00009054"/>
    </source>
</evidence>
<dbReference type="GO" id="GO:0000774">
    <property type="term" value="F:adenyl-nucleotide exchange factor activity"/>
    <property type="evidence" value="ECO:0007669"/>
    <property type="project" value="InterPro"/>
</dbReference>
<evidence type="ECO:0000256" key="9">
    <source>
        <dbReference type="ARBA" id="ARBA00076414"/>
    </source>
</evidence>
<dbReference type="Proteomes" id="UP000753908">
    <property type="component" value="Unassembled WGS sequence"/>
</dbReference>
<protein>
    <recommendedName>
        <fullName evidence="8 10">Protein GrpE</fullName>
    </recommendedName>
    <alternativeName>
        <fullName evidence="9 10">HSP-70 cofactor</fullName>
    </alternativeName>
</protein>
<gene>
    <name evidence="10 15" type="primary">grpE</name>
    <name evidence="15" type="ORF">KME25_07315</name>
</gene>
<dbReference type="PANTHER" id="PTHR21237">
    <property type="entry name" value="GRPE PROTEIN"/>
    <property type="match status" value="1"/>
</dbReference>
<dbReference type="EMBL" id="JAHHIF010000007">
    <property type="protein sequence ID" value="MBW4544234.1"/>
    <property type="molecule type" value="Genomic_DNA"/>
</dbReference>
<proteinExistence type="inferred from homology"/>
<reference evidence="15" key="1">
    <citation type="submission" date="2021-05" db="EMBL/GenBank/DDBJ databases">
        <authorList>
            <person name="Pietrasiak N."/>
            <person name="Ward R."/>
            <person name="Stajich J.E."/>
            <person name="Kurbessoian T."/>
        </authorList>
    </citation>
    <scope>NUCLEOTIDE SEQUENCE</scope>
    <source>
        <strain evidence="15">CPER-KK1</strain>
    </source>
</reference>
<dbReference type="PANTHER" id="PTHR21237:SF23">
    <property type="entry name" value="GRPE PROTEIN HOMOLOG, MITOCHONDRIAL"/>
    <property type="match status" value="1"/>
</dbReference>
<keyword evidence="4 10" id="KW-0963">Cytoplasm</keyword>
<keyword evidence="13" id="KW-0175">Coiled coil</keyword>
<sequence>MIDEEKQPDNTTQQTDELMDDSLKNQGGESAAAEVDLTSQVDLESLPTLDDLVVDLDEASVVTEQEEVGESVAVEADGSASSPAEMDLAILESLKRENEALKAQLEEISQQTESFKTQSMRIAADFDNFRKRTSKEKEDLEVQVKRNTISELLPIVDNFDRARSQIKPQSDGEMAIHKSYQGVYKQLVDCLKRIGVSPMRAEGQEFDPNLHEAVMREPTNEYPEGVVIEQLMRGYFIGDRVLRHAMVKVAAAAEPVVTSEEGIPET</sequence>
<dbReference type="SUPFAM" id="SSF58014">
    <property type="entry name" value="Coiled-coil domain of nucleotide exchange factor GrpE"/>
    <property type="match status" value="1"/>
</dbReference>
<dbReference type="GO" id="GO:0051082">
    <property type="term" value="F:unfolded protein binding"/>
    <property type="evidence" value="ECO:0007669"/>
    <property type="project" value="TreeGrafter"/>
</dbReference>
<dbReference type="PRINTS" id="PR00773">
    <property type="entry name" value="GRPEPROTEIN"/>
</dbReference>
<keyword evidence="6 10" id="KW-0143">Chaperone</keyword>
<evidence type="ECO:0000256" key="8">
    <source>
        <dbReference type="ARBA" id="ARBA00072274"/>
    </source>
</evidence>
<comment type="function">
    <text evidence="7 10 11">Participates actively in the response to hyperosmotic and heat shock by preventing the aggregation of stress-denatured proteins, in association with DnaK and GrpE. It is the nucleotide exchange factor for DnaK and may function as a thermosensor. Unfolded proteins bind initially to DnaJ; upon interaction with the DnaJ-bound protein, DnaK hydrolyzes its bound ATP, resulting in the formation of a stable complex. GrpE releases ADP from DnaK; ATP binding to DnaK triggers the release of the substrate protein, thus completing the reaction cycle. Several rounds of ATP-dependent interactions between DnaJ, DnaK and GrpE are required for fully efficient folding.</text>
</comment>
<evidence type="ECO:0000256" key="4">
    <source>
        <dbReference type="ARBA" id="ARBA00022490"/>
    </source>
</evidence>
<evidence type="ECO:0000256" key="11">
    <source>
        <dbReference type="RuleBase" id="RU000639"/>
    </source>
</evidence>
<evidence type="ECO:0000256" key="3">
    <source>
        <dbReference type="ARBA" id="ARBA00011738"/>
    </source>
</evidence>
<dbReference type="GO" id="GO:0006457">
    <property type="term" value="P:protein folding"/>
    <property type="evidence" value="ECO:0007669"/>
    <property type="project" value="InterPro"/>
</dbReference>
<evidence type="ECO:0000256" key="7">
    <source>
        <dbReference type="ARBA" id="ARBA00053401"/>
    </source>
</evidence>
<dbReference type="NCBIfam" id="NF010741">
    <property type="entry name" value="PRK14143.1"/>
    <property type="match status" value="1"/>
</dbReference>
<feature type="region of interest" description="Disordered" evidence="14">
    <location>
        <begin position="1"/>
        <end position="39"/>
    </location>
</feature>
<comment type="subcellular location">
    <subcellularLocation>
        <location evidence="1 10">Cytoplasm</location>
    </subcellularLocation>
</comment>
<dbReference type="Gene3D" id="3.90.20.20">
    <property type="match status" value="1"/>
</dbReference>
<evidence type="ECO:0000313" key="15">
    <source>
        <dbReference type="EMBL" id="MBW4544234.1"/>
    </source>
</evidence>
<comment type="caution">
    <text evidence="15">The sequence shown here is derived from an EMBL/GenBank/DDBJ whole genome shotgun (WGS) entry which is preliminary data.</text>
</comment>
<dbReference type="AlphaFoldDB" id="A0A951PJE4"/>